<organism evidence="4 5">
    <name type="scientific">Oncorhynchus mykiss</name>
    <name type="common">Rainbow trout</name>
    <name type="synonym">Salmo gairdneri</name>
    <dbReference type="NCBI Taxonomy" id="8022"/>
    <lineage>
        <taxon>Eukaryota</taxon>
        <taxon>Metazoa</taxon>
        <taxon>Chordata</taxon>
        <taxon>Craniata</taxon>
        <taxon>Vertebrata</taxon>
        <taxon>Euteleostomi</taxon>
        <taxon>Actinopterygii</taxon>
        <taxon>Neopterygii</taxon>
        <taxon>Teleostei</taxon>
        <taxon>Protacanthopterygii</taxon>
        <taxon>Salmoniformes</taxon>
        <taxon>Salmonidae</taxon>
        <taxon>Salmoninae</taxon>
        <taxon>Oncorhynchus</taxon>
    </lineage>
</organism>
<protein>
    <recommendedName>
        <fullName evidence="3">ELYS-like domain-containing protein</fullName>
    </recommendedName>
</protein>
<dbReference type="EMBL" id="FR904260">
    <property type="protein sequence ID" value="CDQ56200.1"/>
    <property type="molecule type" value="Genomic_DNA"/>
</dbReference>
<evidence type="ECO:0000259" key="3">
    <source>
        <dbReference type="Pfam" id="PF13934"/>
    </source>
</evidence>
<dbReference type="PANTHER" id="PTHR21583">
    <property type="entry name" value="ELYS PROTEIN"/>
    <property type="match status" value="1"/>
</dbReference>
<dbReference type="PANTHER" id="PTHR21583:SF8">
    <property type="entry name" value="PROTEIN ELYS"/>
    <property type="match status" value="1"/>
</dbReference>
<keyword evidence="2" id="KW-0539">Nucleus</keyword>
<dbReference type="PaxDb" id="8022-A0A060VV23"/>
<dbReference type="GO" id="GO:0005634">
    <property type="term" value="C:nucleus"/>
    <property type="evidence" value="ECO:0007669"/>
    <property type="project" value="UniProtKB-SubCell"/>
</dbReference>
<evidence type="ECO:0000256" key="2">
    <source>
        <dbReference type="ARBA" id="ARBA00023242"/>
    </source>
</evidence>
<reference evidence="4 5" key="1">
    <citation type="journal article" date="2014" name="Nat. Commun.">
        <title>The rainbow trout genome provides novel insights into evolution after whole-genome duplication in vertebrates.</title>
        <authorList>
            <person name="Berthelot C."/>
            <person name="Brunet F."/>
            <person name="Chalopin D."/>
            <person name="Juanchich A."/>
            <person name="Bernard M."/>
            <person name="Noel B."/>
            <person name="Bento P."/>
            <person name="Da Silva C."/>
            <person name="Labadie K."/>
            <person name="Alberti A."/>
            <person name="Aury J.M."/>
            <person name="Louis A."/>
            <person name="Dehais P."/>
            <person name="Bardou P."/>
            <person name="Montfort J."/>
            <person name="Klopp C."/>
            <person name="Cabau C."/>
            <person name="Gaspin C."/>
            <person name="Thorgaard G.H."/>
            <person name="Boussaha M."/>
            <person name="Quillet E."/>
            <person name="Guyomard R."/>
            <person name="Galiana D."/>
            <person name="Bobe J."/>
            <person name="Volff J.N."/>
            <person name="Genet C."/>
            <person name="Wincker P."/>
            <person name="Jaillon O."/>
            <person name="Roest Crollius H."/>
            <person name="Guiguen Y."/>
        </authorList>
    </citation>
    <scope>NUCLEOTIDE SEQUENCE [LARGE SCALE GENOMIC DNA]</scope>
</reference>
<dbReference type="InterPro" id="IPR052620">
    <property type="entry name" value="ELYS/MEL-28_NucAsmblyFactor"/>
</dbReference>
<dbReference type="InterPro" id="IPR025151">
    <property type="entry name" value="ELYS_dom"/>
</dbReference>
<dbReference type="Pfam" id="PF13934">
    <property type="entry name" value="ELYS"/>
    <property type="match status" value="1"/>
</dbReference>
<dbReference type="STRING" id="8022.A0A060VV23"/>
<comment type="subcellular location">
    <subcellularLocation>
        <location evidence="1">Nucleus</location>
    </subcellularLocation>
</comment>
<accession>A0A060VV23</accession>
<dbReference type="Proteomes" id="UP000193380">
    <property type="component" value="Chromosome 19"/>
</dbReference>
<evidence type="ECO:0000313" key="4">
    <source>
        <dbReference type="EMBL" id="CDQ56200.1"/>
    </source>
</evidence>
<sequence length="275" mass="31659">MFNLIKNMFSISRIFLIMYTTLNTACAQLMYFILDMAHFLQCKDDLLQSFCHAFIIPPSFSQQIRAFWLLDHGHLSGSMELLLSPRSEPPWFSWQHHCIIHSLLRRKQLRLALKYIYWTRLATDTPHDLKLCVDVLLQNSHVSDAWALLKKGHTGSNDMVRYFLHGCERLGLCVAASDCMEAIWKDVGHCTTQSEEAEGQCGVEGLPQRGPIHPLSALLYQSQNINTLSSEDFIRLLRESMVELRQPQPTAKYIIQYKITKMLFTKIPNVSVCLV</sequence>
<name>A0A060VV23_ONCMY</name>
<gene>
    <name evidence="4" type="ORF">GSONMT00076735001</name>
</gene>
<dbReference type="AlphaFoldDB" id="A0A060VV23"/>
<feature type="domain" description="ELYS-like" evidence="3">
    <location>
        <begin position="29"/>
        <end position="168"/>
    </location>
</feature>
<evidence type="ECO:0000256" key="1">
    <source>
        <dbReference type="ARBA" id="ARBA00004123"/>
    </source>
</evidence>
<proteinExistence type="predicted"/>
<evidence type="ECO:0000313" key="5">
    <source>
        <dbReference type="Proteomes" id="UP000193380"/>
    </source>
</evidence>